<evidence type="ECO:0000313" key="12">
    <source>
        <dbReference type="EMBL" id="MBY8826359.1"/>
    </source>
</evidence>
<dbReference type="PANTHER" id="PTHR28570:SF2">
    <property type="entry name" value="M18 FAMILY AMINOPEPTIDASE 1-RELATED"/>
    <property type="match status" value="1"/>
</dbReference>
<evidence type="ECO:0000256" key="4">
    <source>
        <dbReference type="ARBA" id="ARBA00022670"/>
    </source>
</evidence>
<evidence type="ECO:0000256" key="3">
    <source>
        <dbReference type="ARBA" id="ARBA00022438"/>
    </source>
</evidence>
<sequence>MRRNHRTGLAGILLSSLLLAPAAASAAPPCEKRPCPSNWLSLSSSDRDAAFAFAEDYKRFMAAARTELTTVRESLDRARKAGFREWTPDAKLTPGSRWYKNNRDRALILFVVGSAPMADGFRIAASHIDSPRLDLKARPLYEKQGFALFQTNTHGNLLNYQWGNIPLALIGRISRKDGTSIDLSVGLKPEDPVFMIAGLSPHVDIDLRNRTNRDVLAAEELDPIVGSMPKSANEGVFAQVADYLRETYAVSVDDLVSAELSLVPASAPRDIGFDRAMMTMYGQDDRLGAYASLRAMLALERPKATSVLFLADNEETGNNNNTGAASDTLVNLLGELLYAELGDRYRPPHLSRAFERTRVLSTDVNDAVNPTWPGAWEEGNAPHVGEGVNIKVYGQGNNATTEYAAWLRRILDDAGVPWQTATYKVGRASGGTLGGTLSRRDMDVIDIGAPVLSIHNSHDLSSKVDLWSLYNANRAFFAAP</sequence>
<keyword evidence="11" id="KW-0732">Signal</keyword>
<evidence type="ECO:0000256" key="11">
    <source>
        <dbReference type="SAM" id="SignalP"/>
    </source>
</evidence>
<keyword evidence="4 9" id="KW-0645">Protease</keyword>
<evidence type="ECO:0000256" key="5">
    <source>
        <dbReference type="ARBA" id="ARBA00022723"/>
    </source>
</evidence>
<name>A0ABS7PYC2_9SPHN</name>
<evidence type="ECO:0000256" key="6">
    <source>
        <dbReference type="ARBA" id="ARBA00022801"/>
    </source>
</evidence>
<dbReference type="RefSeq" id="WP_222993935.1">
    <property type="nucleotide sequence ID" value="NZ_JAINVV010000016.1"/>
</dbReference>
<evidence type="ECO:0000256" key="2">
    <source>
        <dbReference type="ARBA" id="ARBA00008290"/>
    </source>
</evidence>
<keyword evidence="5 9" id="KW-0479">Metal-binding</keyword>
<protein>
    <recommendedName>
        <fullName evidence="10">M18 family aminopeptidase</fullName>
        <ecNumber evidence="10">3.4.11.-</ecNumber>
    </recommendedName>
</protein>
<evidence type="ECO:0000256" key="10">
    <source>
        <dbReference type="RuleBase" id="RU004387"/>
    </source>
</evidence>
<keyword evidence="7 9" id="KW-0862">Zinc</keyword>
<comment type="similarity">
    <text evidence="2 9">Belongs to the peptidase M18 family.</text>
</comment>
<dbReference type="InterPro" id="IPR023358">
    <property type="entry name" value="Peptidase_M18_dom2"/>
</dbReference>
<feature type="signal peptide" evidence="11">
    <location>
        <begin position="1"/>
        <end position="26"/>
    </location>
</feature>
<feature type="chain" id="PRO_5045640042" description="M18 family aminopeptidase" evidence="11">
    <location>
        <begin position="27"/>
        <end position="480"/>
    </location>
</feature>
<keyword evidence="6 9" id="KW-0378">Hydrolase</keyword>
<dbReference type="EMBL" id="JAINVV010000016">
    <property type="protein sequence ID" value="MBY8826359.1"/>
    <property type="molecule type" value="Genomic_DNA"/>
</dbReference>
<dbReference type="PRINTS" id="PR00932">
    <property type="entry name" value="AMINO1PTASE"/>
</dbReference>
<evidence type="ECO:0000256" key="7">
    <source>
        <dbReference type="ARBA" id="ARBA00022833"/>
    </source>
</evidence>
<proteinExistence type="inferred from homology"/>
<dbReference type="EC" id="3.4.11.-" evidence="10"/>
<dbReference type="InterPro" id="IPR001948">
    <property type="entry name" value="Peptidase_M18"/>
</dbReference>
<accession>A0ABS7PYC2</accession>
<dbReference type="Gene3D" id="2.30.250.10">
    <property type="entry name" value="Aminopeptidase i, Domain 2"/>
    <property type="match status" value="1"/>
</dbReference>
<evidence type="ECO:0000313" key="13">
    <source>
        <dbReference type="Proteomes" id="UP000706039"/>
    </source>
</evidence>
<comment type="cofactor">
    <cofactor evidence="1 10">
        <name>Zn(2+)</name>
        <dbReference type="ChEBI" id="CHEBI:29105"/>
    </cofactor>
</comment>
<dbReference type="Proteomes" id="UP000706039">
    <property type="component" value="Unassembled WGS sequence"/>
</dbReference>
<keyword evidence="3 9" id="KW-0031">Aminopeptidase</keyword>
<dbReference type="SUPFAM" id="SSF53187">
    <property type="entry name" value="Zn-dependent exopeptidases"/>
    <property type="match status" value="1"/>
</dbReference>
<comment type="caution">
    <text evidence="12">The sequence shown here is derived from an EMBL/GenBank/DDBJ whole genome shotgun (WGS) entry which is preliminary data.</text>
</comment>
<dbReference type="Gene3D" id="3.40.630.10">
    <property type="entry name" value="Zn peptidases"/>
    <property type="match status" value="1"/>
</dbReference>
<keyword evidence="13" id="KW-1185">Reference proteome</keyword>
<evidence type="ECO:0000256" key="9">
    <source>
        <dbReference type="RuleBase" id="RU004386"/>
    </source>
</evidence>
<dbReference type="SUPFAM" id="SSF101821">
    <property type="entry name" value="Aminopeptidase/glucanase lid domain"/>
    <property type="match status" value="1"/>
</dbReference>
<gene>
    <name evidence="12" type="ORF">K7G82_28910</name>
</gene>
<keyword evidence="8 9" id="KW-0482">Metalloprotease</keyword>
<organism evidence="12 13">
    <name type="scientific">Sphingomonas colocasiae</name>
    <dbReference type="NCBI Taxonomy" id="1848973"/>
    <lineage>
        <taxon>Bacteria</taxon>
        <taxon>Pseudomonadati</taxon>
        <taxon>Pseudomonadota</taxon>
        <taxon>Alphaproteobacteria</taxon>
        <taxon>Sphingomonadales</taxon>
        <taxon>Sphingomonadaceae</taxon>
        <taxon>Sphingomonas</taxon>
    </lineage>
</organism>
<dbReference type="Pfam" id="PF02127">
    <property type="entry name" value="Peptidase_M18"/>
    <property type="match status" value="1"/>
</dbReference>
<reference evidence="12 13" key="1">
    <citation type="submission" date="2021-08" db="EMBL/GenBank/DDBJ databases">
        <authorList>
            <person name="Tuo L."/>
        </authorList>
    </citation>
    <scope>NUCLEOTIDE SEQUENCE [LARGE SCALE GENOMIC DNA]</scope>
    <source>
        <strain evidence="12 13">JCM 31229</strain>
    </source>
</reference>
<dbReference type="PANTHER" id="PTHR28570">
    <property type="entry name" value="ASPARTYL AMINOPEPTIDASE"/>
    <property type="match status" value="1"/>
</dbReference>
<evidence type="ECO:0000256" key="8">
    <source>
        <dbReference type="ARBA" id="ARBA00023049"/>
    </source>
</evidence>
<evidence type="ECO:0000256" key="1">
    <source>
        <dbReference type="ARBA" id="ARBA00001947"/>
    </source>
</evidence>